<comment type="caution">
    <text evidence="2">The sequence shown here is derived from an EMBL/GenBank/DDBJ whole genome shotgun (WGS) entry which is preliminary data.</text>
</comment>
<name>A0A4R6ANE1_9RHOB</name>
<gene>
    <name evidence="3" type="ORF">E2L05_12015</name>
    <name evidence="2" type="ORF">E2L05_16750</name>
</gene>
<organism evidence="2 4">
    <name type="scientific">Meridianimarinicoccus aquatilis</name>
    <dbReference type="NCBI Taxonomy" id="2552766"/>
    <lineage>
        <taxon>Bacteria</taxon>
        <taxon>Pseudomonadati</taxon>
        <taxon>Pseudomonadota</taxon>
        <taxon>Alphaproteobacteria</taxon>
        <taxon>Rhodobacterales</taxon>
        <taxon>Paracoccaceae</taxon>
        <taxon>Meridianimarinicoccus</taxon>
    </lineage>
</organism>
<dbReference type="Pfam" id="PF01636">
    <property type="entry name" value="APH"/>
    <property type="match status" value="1"/>
</dbReference>
<dbReference type="AlphaFoldDB" id="A0A4R6ANE1"/>
<dbReference type="Proteomes" id="UP000294562">
    <property type="component" value="Unassembled WGS sequence"/>
</dbReference>
<evidence type="ECO:0000259" key="1">
    <source>
        <dbReference type="Pfam" id="PF01636"/>
    </source>
</evidence>
<dbReference type="GO" id="GO:0016740">
    <property type="term" value="F:transferase activity"/>
    <property type="evidence" value="ECO:0007669"/>
    <property type="project" value="UniProtKB-KW"/>
</dbReference>
<accession>A0A4R6ANE1</accession>
<reference evidence="2 4" key="1">
    <citation type="submission" date="2019-03" db="EMBL/GenBank/DDBJ databases">
        <title>Rhodobacteraceae bacterium SM1902, a new member of the family Rhodobacteraceae isolated from Yantai.</title>
        <authorList>
            <person name="Sun Y."/>
        </authorList>
    </citation>
    <scope>NUCLEOTIDE SEQUENCE [LARGE SCALE GENOMIC DNA]</scope>
    <source>
        <strain evidence="2 4">SM1902</strain>
    </source>
</reference>
<dbReference type="EMBL" id="SMZO01000053">
    <property type="protein sequence ID" value="TDL84932.1"/>
    <property type="molecule type" value="Genomic_DNA"/>
</dbReference>
<dbReference type="OrthoDB" id="7334546at2"/>
<protein>
    <submittedName>
        <fullName evidence="2">Aminoglycoside phosphotransferase family protein</fullName>
    </submittedName>
</protein>
<keyword evidence="4" id="KW-1185">Reference proteome</keyword>
<evidence type="ECO:0000313" key="3">
    <source>
        <dbReference type="EMBL" id="TDL87020.1"/>
    </source>
</evidence>
<dbReference type="EMBL" id="SMZO01000025">
    <property type="protein sequence ID" value="TDL87020.1"/>
    <property type="molecule type" value="Genomic_DNA"/>
</dbReference>
<dbReference type="InterPro" id="IPR011009">
    <property type="entry name" value="Kinase-like_dom_sf"/>
</dbReference>
<dbReference type="Gene3D" id="3.90.1200.10">
    <property type="match status" value="1"/>
</dbReference>
<sequence>MGHMDGLRRKGALPPHLRKRLFVRLGIPANVQVEQLTGGRSAKSYVLADRKNPLVLKIAQTRTGDPLFPIRPRVEAAVMQNLAPRGLCAQPVDAFAYGTAQCLIYHYLPGTSRAVPGPALARLLRKVHETQFPHRHTLPQSADLPAPLILRARAFLADHPNAQNLMDAIHSASQRSATAGQSLLHGDPVPGNVVMNGSHPMLIDWQCACLGDPSRDIAIAISPAMQVIHDRPPLSHDQIQVFLNAYGRPDLSERVKMLSPARHAAMIGHCLWRLDQGDTAYANALTAEVAALENSVLDHALKQE</sequence>
<dbReference type="SUPFAM" id="SSF56112">
    <property type="entry name" value="Protein kinase-like (PK-like)"/>
    <property type="match status" value="1"/>
</dbReference>
<proteinExistence type="predicted"/>
<dbReference type="InterPro" id="IPR002575">
    <property type="entry name" value="Aminoglycoside_PTrfase"/>
</dbReference>
<evidence type="ECO:0000313" key="2">
    <source>
        <dbReference type="EMBL" id="TDL84932.1"/>
    </source>
</evidence>
<keyword evidence="2" id="KW-0808">Transferase</keyword>
<evidence type="ECO:0000313" key="4">
    <source>
        <dbReference type="Proteomes" id="UP000294562"/>
    </source>
</evidence>
<feature type="domain" description="Aminoglycoside phosphotransferase" evidence="1">
    <location>
        <begin position="33"/>
        <end position="247"/>
    </location>
</feature>